<evidence type="ECO:0000259" key="1">
    <source>
        <dbReference type="PROSITE" id="PS50943"/>
    </source>
</evidence>
<dbReference type="GO" id="GO:0003677">
    <property type="term" value="F:DNA binding"/>
    <property type="evidence" value="ECO:0007669"/>
    <property type="project" value="InterPro"/>
</dbReference>
<feature type="domain" description="HTH cro/C1-type" evidence="1">
    <location>
        <begin position="52"/>
        <end position="105"/>
    </location>
</feature>
<protein>
    <submittedName>
        <fullName evidence="2">Toxin-antitoxin system, antitoxin component, Xre family</fullName>
    </submittedName>
</protein>
<name>L1KIW5_9ACTN</name>
<comment type="caution">
    <text evidence="2">The sequence shown here is derived from an EMBL/GenBank/DDBJ whole genome shotgun (WGS) entry which is preliminary data.</text>
</comment>
<dbReference type="SUPFAM" id="SSF47413">
    <property type="entry name" value="lambda repressor-like DNA-binding domains"/>
    <property type="match status" value="1"/>
</dbReference>
<dbReference type="Pfam" id="PF19054">
    <property type="entry name" value="DUF5753"/>
    <property type="match status" value="1"/>
</dbReference>
<evidence type="ECO:0000313" key="2">
    <source>
        <dbReference type="EMBL" id="EKX60504.1"/>
    </source>
</evidence>
<dbReference type="InterPro" id="IPR001387">
    <property type="entry name" value="Cro/C1-type_HTH"/>
</dbReference>
<dbReference type="Proteomes" id="UP000010411">
    <property type="component" value="Unassembled WGS sequence"/>
</dbReference>
<proteinExistence type="predicted"/>
<dbReference type="SMART" id="SM00530">
    <property type="entry name" value="HTH_XRE"/>
    <property type="match status" value="1"/>
</dbReference>
<accession>L1KIW5</accession>
<dbReference type="PATRIC" id="fig|698759.3.peg.8771"/>
<dbReference type="InterPro" id="IPR010982">
    <property type="entry name" value="Lambda_DNA-bd_dom_sf"/>
</dbReference>
<reference evidence="2 3" key="1">
    <citation type="submission" date="2012-11" db="EMBL/GenBank/DDBJ databases">
        <authorList>
            <person name="Huguet-Tapia J.C."/>
            <person name="Durkin A.S."/>
            <person name="Pettis G.S."/>
            <person name="Badger J.H."/>
        </authorList>
    </citation>
    <scope>NUCLEOTIDE SEQUENCE [LARGE SCALE GENOMIC DNA]</scope>
    <source>
        <strain evidence="2 3">91-03</strain>
    </source>
</reference>
<organism evidence="2 3">
    <name type="scientific">Streptomyces ipomoeae 91-03</name>
    <dbReference type="NCBI Taxonomy" id="698759"/>
    <lineage>
        <taxon>Bacteria</taxon>
        <taxon>Bacillati</taxon>
        <taxon>Actinomycetota</taxon>
        <taxon>Actinomycetes</taxon>
        <taxon>Kitasatosporales</taxon>
        <taxon>Streptomycetaceae</taxon>
        <taxon>Streptomyces</taxon>
    </lineage>
</organism>
<dbReference type="InterPro" id="IPR043917">
    <property type="entry name" value="DUF5753"/>
</dbReference>
<sequence>MRCAKCRFVGRDHDQVRAVRLMTDGQERERRPETPAEADGTTGLFTAVGKLLKLLRERAGLTQKELGEAVGYGPDAISAMERGVRVSRPEVLEKADELLDAGGLLKAMIPEIKEGMKKARTRHPEWYRDYAGLEAEALELHHYSNQVVQGLLQTEDYARAVFTQRRPFLSEETIERRVADRLSRQQVFERWPPPAVSYVLEEVILDRPIGGRAVFAEQLRHLLRIGSMRNVEIQVMPTCREEHPNLGGAFNLLTPKGHAQVAYTEAQGFPRLITDREDVRKIADRYGIMRAMALNPTESRALIENKLGEL</sequence>
<dbReference type="AlphaFoldDB" id="L1KIW5"/>
<dbReference type="PROSITE" id="PS50943">
    <property type="entry name" value="HTH_CROC1"/>
    <property type="match status" value="1"/>
</dbReference>
<evidence type="ECO:0000313" key="3">
    <source>
        <dbReference type="Proteomes" id="UP000010411"/>
    </source>
</evidence>
<dbReference type="Pfam" id="PF13560">
    <property type="entry name" value="HTH_31"/>
    <property type="match status" value="1"/>
</dbReference>
<dbReference type="EMBL" id="AEJC01000648">
    <property type="protein sequence ID" value="EKX60504.1"/>
    <property type="molecule type" value="Genomic_DNA"/>
</dbReference>
<gene>
    <name evidence="2" type="ORF">STRIP9103_05867</name>
</gene>
<dbReference type="CDD" id="cd00093">
    <property type="entry name" value="HTH_XRE"/>
    <property type="match status" value="1"/>
</dbReference>
<dbReference type="Gene3D" id="1.10.260.40">
    <property type="entry name" value="lambda repressor-like DNA-binding domains"/>
    <property type="match status" value="1"/>
</dbReference>
<keyword evidence="3" id="KW-1185">Reference proteome</keyword>